<sequence length="185" mass="20728">MYPTQPSSEKQVTRQCPASGTSWSSAKREATSHLSVHQRTPQVSSLKMSPLILSLVAVATLCGFVPASADRWTDFQEKHIVKVAPNLVGEDFCTKTIKDMKINKGLFCTPRHKFINEKPETILATCITKMYTNVESGAAYNVIQCDLDKVTEPPKCVYKTQKLKRHVLLECGDKQPVQFQKILDD</sequence>
<dbReference type="Gene3D" id="3.10.130.10">
    <property type="entry name" value="Ribonuclease A-like domain"/>
    <property type="match status" value="1"/>
</dbReference>
<dbReference type="GO" id="GO:0004540">
    <property type="term" value="F:RNA nuclease activity"/>
    <property type="evidence" value="ECO:0007669"/>
    <property type="project" value="TreeGrafter"/>
</dbReference>
<dbReference type="InterPro" id="IPR036816">
    <property type="entry name" value="RNaseA-like_dom_sf"/>
</dbReference>
<reference evidence="4" key="1">
    <citation type="journal article" date="2022" name="bioRxiv">
        <title>Sequencing and chromosome-scale assembly of the giantPleurodeles waltlgenome.</title>
        <authorList>
            <person name="Brown T."/>
            <person name="Elewa A."/>
            <person name="Iarovenko S."/>
            <person name="Subramanian E."/>
            <person name="Araus A.J."/>
            <person name="Petzold A."/>
            <person name="Susuki M."/>
            <person name="Suzuki K.-i.T."/>
            <person name="Hayashi T."/>
            <person name="Toyoda A."/>
            <person name="Oliveira C."/>
            <person name="Osipova E."/>
            <person name="Leigh N.D."/>
            <person name="Simon A."/>
            <person name="Yun M.H."/>
        </authorList>
    </citation>
    <scope>NUCLEOTIDE SEQUENCE</scope>
    <source>
        <strain evidence="4">20211129_DDA</strain>
        <tissue evidence="4">Liver</tissue>
    </source>
</reference>
<gene>
    <name evidence="4" type="ORF">NDU88_005398</name>
</gene>
<dbReference type="Pfam" id="PF00074">
    <property type="entry name" value="RnaseA"/>
    <property type="match status" value="1"/>
</dbReference>
<name>A0AAV7TCH8_PLEWA</name>
<proteinExistence type="inferred from homology"/>
<dbReference type="PANTHER" id="PTHR11437">
    <property type="entry name" value="RIBONUCLEASE"/>
    <property type="match status" value="1"/>
</dbReference>
<keyword evidence="5" id="KW-1185">Reference proteome</keyword>
<evidence type="ECO:0000256" key="2">
    <source>
        <dbReference type="SAM" id="MobiDB-lite"/>
    </source>
</evidence>
<feature type="domain" description="Ribonuclease A-domain" evidence="3">
    <location>
        <begin position="68"/>
        <end position="183"/>
    </location>
</feature>
<evidence type="ECO:0000313" key="5">
    <source>
        <dbReference type="Proteomes" id="UP001066276"/>
    </source>
</evidence>
<dbReference type="PANTHER" id="PTHR11437:SF66">
    <property type="entry name" value="RNASE 3"/>
    <property type="match status" value="1"/>
</dbReference>
<feature type="compositionally biased region" description="Polar residues" evidence="2">
    <location>
        <begin position="1"/>
        <end position="25"/>
    </location>
</feature>
<dbReference type="InterPro" id="IPR001427">
    <property type="entry name" value="RNaseA"/>
</dbReference>
<dbReference type="EMBL" id="JANPWB010000007">
    <property type="protein sequence ID" value="KAJ1173567.1"/>
    <property type="molecule type" value="Genomic_DNA"/>
</dbReference>
<evidence type="ECO:0000259" key="3">
    <source>
        <dbReference type="SMART" id="SM00092"/>
    </source>
</evidence>
<dbReference type="InterPro" id="IPR023412">
    <property type="entry name" value="RNaseA_domain"/>
</dbReference>
<accession>A0AAV7TCH8</accession>
<dbReference type="Proteomes" id="UP001066276">
    <property type="component" value="Chromosome 4_1"/>
</dbReference>
<dbReference type="SUPFAM" id="SSF54076">
    <property type="entry name" value="RNase A-like"/>
    <property type="match status" value="1"/>
</dbReference>
<evidence type="ECO:0000256" key="1">
    <source>
        <dbReference type="ARBA" id="ARBA00005600"/>
    </source>
</evidence>
<dbReference type="GO" id="GO:0050830">
    <property type="term" value="P:defense response to Gram-positive bacterium"/>
    <property type="evidence" value="ECO:0007669"/>
    <property type="project" value="TreeGrafter"/>
</dbReference>
<comment type="similarity">
    <text evidence="1">Belongs to the pancreatic ribonuclease family.</text>
</comment>
<protein>
    <recommendedName>
        <fullName evidence="3">Ribonuclease A-domain domain-containing protein</fullName>
    </recommendedName>
</protein>
<dbReference type="AlphaFoldDB" id="A0AAV7TCH8"/>
<feature type="region of interest" description="Disordered" evidence="2">
    <location>
        <begin position="1"/>
        <end position="39"/>
    </location>
</feature>
<dbReference type="GO" id="GO:0003676">
    <property type="term" value="F:nucleic acid binding"/>
    <property type="evidence" value="ECO:0007669"/>
    <property type="project" value="InterPro"/>
</dbReference>
<evidence type="ECO:0000313" key="4">
    <source>
        <dbReference type="EMBL" id="KAJ1173567.1"/>
    </source>
</evidence>
<organism evidence="4 5">
    <name type="scientific">Pleurodeles waltl</name>
    <name type="common">Iberian ribbed newt</name>
    <dbReference type="NCBI Taxonomy" id="8319"/>
    <lineage>
        <taxon>Eukaryota</taxon>
        <taxon>Metazoa</taxon>
        <taxon>Chordata</taxon>
        <taxon>Craniata</taxon>
        <taxon>Vertebrata</taxon>
        <taxon>Euteleostomi</taxon>
        <taxon>Amphibia</taxon>
        <taxon>Batrachia</taxon>
        <taxon>Caudata</taxon>
        <taxon>Salamandroidea</taxon>
        <taxon>Salamandridae</taxon>
        <taxon>Pleurodelinae</taxon>
        <taxon>Pleurodeles</taxon>
    </lineage>
</organism>
<comment type="caution">
    <text evidence="4">The sequence shown here is derived from an EMBL/GenBank/DDBJ whole genome shotgun (WGS) entry which is preliminary data.</text>
</comment>
<dbReference type="SMART" id="SM00092">
    <property type="entry name" value="RNAse_Pc"/>
    <property type="match status" value="1"/>
</dbReference>